<gene>
    <name evidence="1" type="primary">RvY_12029-1</name>
    <name evidence="1" type="synonym">RvY_12029.1</name>
    <name evidence="1" type="ORF">RvY_12029</name>
</gene>
<comment type="caution">
    <text evidence="1">The sequence shown here is derived from an EMBL/GenBank/DDBJ whole genome shotgun (WGS) entry which is preliminary data.</text>
</comment>
<name>A0A1D1VI50_RAMVA</name>
<accession>A0A1D1VI50</accession>
<keyword evidence="2" id="KW-1185">Reference proteome</keyword>
<dbReference type="Proteomes" id="UP000186922">
    <property type="component" value="Unassembled WGS sequence"/>
</dbReference>
<protein>
    <submittedName>
        <fullName evidence="1">Uncharacterized protein</fullName>
    </submittedName>
</protein>
<dbReference type="AlphaFoldDB" id="A0A1D1VI50"/>
<evidence type="ECO:0000313" key="1">
    <source>
        <dbReference type="EMBL" id="GAV01292.1"/>
    </source>
</evidence>
<evidence type="ECO:0000313" key="2">
    <source>
        <dbReference type="Proteomes" id="UP000186922"/>
    </source>
</evidence>
<organism evidence="1 2">
    <name type="scientific">Ramazzottius varieornatus</name>
    <name type="common">Water bear</name>
    <name type="synonym">Tardigrade</name>
    <dbReference type="NCBI Taxonomy" id="947166"/>
    <lineage>
        <taxon>Eukaryota</taxon>
        <taxon>Metazoa</taxon>
        <taxon>Ecdysozoa</taxon>
        <taxon>Tardigrada</taxon>
        <taxon>Eutardigrada</taxon>
        <taxon>Parachela</taxon>
        <taxon>Hypsibioidea</taxon>
        <taxon>Ramazzottiidae</taxon>
        <taxon>Ramazzottius</taxon>
    </lineage>
</organism>
<proteinExistence type="predicted"/>
<dbReference type="EMBL" id="BDGG01000007">
    <property type="protein sequence ID" value="GAV01292.1"/>
    <property type="molecule type" value="Genomic_DNA"/>
</dbReference>
<reference evidence="1 2" key="1">
    <citation type="journal article" date="2016" name="Nat. Commun.">
        <title>Extremotolerant tardigrade genome and improved radiotolerance of human cultured cells by tardigrade-unique protein.</title>
        <authorList>
            <person name="Hashimoto T."/>
            <person name="Horikawa D.D."/>
            <person name="Saito Y."/>
            <person name="Kuwahara H."/>
            <person name="Kozuka-Hata H."/>
            <person name="Shin-I T."/>
            <person name="Minakuchi Y."/>
            <person name="Ohishi K."/>
            <person name="Motoyama A."/>
            <person name="Aizu T."/>
            <person name="Enomoto A."/>
            <person name="Kondo K."/>
            <person name="Tanaka S."/>
            <person name="Hara Y."/>
            <person name="Koshikawa S."/>
            <person name="Sagara H."/>
            <person name="Miura T."/>
            <person name="Yokobori S."/>
            <person name="Miyagawa K."/>
            <person name="Suzuki Y."/>
            <person name="Kubo T."/>
            <person name="Oyama M."/>
            <person name="Kohara Y."/>
            <person name="Fujiyama A."/>
            <person name="Arakawa K."/>
            <person name="Katayama T."/>
            <person name="Toyoda A."/>
            <person name="Kunieda T."/>
        </authorList>
    </citation>
    <scope>NUCLEOTIDE SEQUENCE [LARGE SCALE GENOMIC DNA]</scope>
    <source>
        <strain evidence="1 2">YOKOZUNA-1</strain>
    </source>
</reference>
<sequence>MGCQSDLCGRKVAGNQCGIAGRHAASTLTSTLLPLYPAPTFPWAIPPITCKEVRHNLTEDLTEERDK</sequence>